<evidence type="ECO:0000313" key="2">
    <source>
        <dbReference type="EMBL" id="MBI3631098.1"/>
    </source>
</evidence>
<reference evidence="2" key="1">
    <citation type="submission" date="2020-07" db="EMBL/GenBank/DDBJ databases">
        <title>Huge and variable diversity of episymbiotic CPR bacteria and DPANN archaea in groundwater ecosystems.</title>
        <authorList>
            <person name="He C.Y."/>
            <person name="Keren R."/>
            <person name="Whittaker M."/>
            <person name="Farag I.F."/>
            <person name="Doudna J."/>
            <person name="Cate J.H.D."/>
            <person name="Banfield J.F."/>
        </authorList>
    </citation>
    <scope>NUCLEOTIDE SEQUENCE</scope>
    <source>
        <strain evidence="2">NC_groundwater_973_Pr1_S-0.2um_54_13</strain>
    </source>
</reference>
<accession>A0A932R0A1</accession>
<sequence length="112" mass="13169">MRITNVTRISALRRRLADFDYVCSGTLLRRSLICGKDNCRCKADPPALHGPYYYWSRRHSGRLLQKVLSLSQAKFVERAIRNYRKALQLLRQWEAETARVVDRQKFSKKPNS</sequence>
<organism evidence="2 3">
    <name type="scientific">Candidatus Sungiibacteriota bacterium</name>
    <dbReference type="NCBI Taxonomy" id="2750080"/>
    <lineage>
        <taxon>Bacteria</taxon>
        <taxon>Candidatus Sungiibacteriota</taxon>
    </lineage>
</organism>
<protein>
    <recommendedName>
        <fullName evidence="1">DUF6788 domain-containing protein</fullName>
    </recommendedName>
</protein>
<dbReference type="Proteomes" id="UP000753196">
    <property type="component" value="Unassembled WGS sequence"/>
</dbReference>
<dbReference type="AlphaFoldDB" id="A0A932R0A1"/>
<feature type="domain" description="DUF6788" evidence="1">
    <location>
        <begin position="8"/>
        <end position="68"/>
    </location>
</feature>
<evidence type="ECO:0000313" key="3">
    <source>
        <dbReference type="Proteomes" id="UP000753196"/>
    </source>
</evidence>
<comment type="caution">
    <text evidence="2">The sequence shown here is derived from an EMBL/GenBank/DDBJ whole genome shotgun (WGS) entry which is preliminary data.</text>
</comment>
<dbReference type="Pfam" id="PF20586">
    <property type="entry name" value="DUF6788"/>
    <property type="match status" value="1"/>
</dbReference>
<dbReference type="EMBL" id="JACQCR010000045">
    <property type="protein sequence ID" value="MBI3631098.1"/>
    <property type="molecule type" value="Genomic_DNA"/>
</dbReference>
<evidence type="ECO:0000259" key="1">
    <source>
        <dbReference type="Pfam" id="PF20586"/>
    </source>
</evidence>
<name>A0A932R0A1_9BACT</name>
<proteinExistence type="predicted"/>
<dbReference type="InterPro" id="IPR046738">
    <property type="entry name" value="DUF6788"/>
</dbReference>
<gene>
    <name evidence="2" type="ORF">HY221_02065</name>
</gene>